<gene>
    <name evidence="1" type="ordered locus">KNP414_07370</name>
</gene>
<protein>
    <submittedName>
        <fullName evidence="1">Uncharacterized protein</fullName>
    </submittedName>
</protein>
<dbReference type="AlphaFoldDB" id="F8FPR0"/>
<proteinExistence type="predicted"/>
<dbReference type="Proteomes" id="UP000006620">
    <property type="component" value="Chromosome"/>
</dbReference>
<dbReference type="HOGENOM" id="CLU_3027990_0_0_9"/>
<reference evidence="2" key="1">
    <citation type="submission" date="2011-06" db="EMBL/GenBank/DDBJ databases">
        <title>Complete genome sequence of Paenibacillus mucilaginosus KNP414.</title>
        <authorList>
            <person name="Wang J."/>
            <person name="Hu S."/>
            <person name="Hu X."/>
            <person name="Zhang B."/>
            <person name="Dong D."/>
            <person name="Zhang S."/>
            <person name="Zhao K."/>
            <person name="Wu D."/>
        </authorList>
    </citation>
    <scope>NUCLEOTIDE SEQUENCE [LARGE SCALE GENOMIC DNA]</scope>
    <source>
        <strain evidence="2">KNP414</strain>
    </source>
</reference>
<evidence type="ECO:0000313" key="2">
    <source>
        <dbReference type="Proteomes" id="UP000006620"/>
    </source>
</evidence>
<dbReference type="EMBL" id="CP002869">
    <property type="protein sequence ID" value="AEI45877.1"/>
    <property type="molecule type" value="Genomic_DNA"/>
</dbReference>
<dbReference type="KEGG" id="pms:KNP414_07370"/>
<reference evidence="1 2" key="2">
    <citation type="journal article" date="2013" name="Genome Announc.">
        <title>Genome Sequence of Growth-Improving Paenibacillus mucilaginosus Strain KNP414.</title>
        <authorList>
            <person name="Lu J.J."/>
            <person name="Wang J.F."/>
            <person name="Hu X.F."/>
        </authorList>
    </citation>
    <scope>NUCLEOTIDE SEQUENCE [LARGE SCALE GENOMIC DNA]</scope>
    <source>
        <strain evidence="1 2">KNP414</strain>
    </source>
</reference>
<organism evidence="1 2">
    <name type="scientific">Paenibacillus mucilaginosus (strain KNP414)</name>
    <dbReference type="NCBI Taxonomy" id="1036673"/>
    <lineage>
        <taxon>Bacteria</taxon>
        <taxon>Bacillati</taxon>
        <taxon>Bacillota</taxon>
        <taxon>Bacilli</taxon>
        <taxon>Bacillales</taxon>
        <taxon>Paenibacillaceae</taxon>
        <taxon>Paenibacillus</taxon>
    </lineage>
</organism>
<sequence>MGSFLRFMNDASAKHSSNVYISLFVLQYLLKNESKSLVFYKLPSLAWDVKIIHTI</sequence>
<evidence type="ECO:0000313" key="1">
    <source>
        <dbReference type="EMBL" id="AEI45877.1"/>
    </source>
</evidence>
<name>F8FPR0_PAEMK</name>
<accession>F8FPR0</accession>